<accession>M0LLI2</accession>
<keyword evidence="3" id="KW-1185">Reference proteome</keyword>
<proteinExistence type="predicted"/>
<protein>
    <submittedName>
        <fullName evidence="2">Uncharacterized protein</fullName>
    </submittedName>
</protein>
<dbReference type="AlphaFoldDB" id="M0LLI2"/>
<dbReference type="STRING" id="1227454.C446_13794"/>
<evidence type="ECO:0000256" key="1">
    <source>
        <dbReference type="SAM" id="MobiDB-lite"/>
    </source>
</evidence>
<gene>
    <name evidence="2" type="ORF">C446_13794</name>
</gene>
<evidence type="ECO:0000313" key="2">
    <source>
        <dbReference type="EMBL" id="EMA33309.1"/>
    </source>
</evidence>
<dbReference type="Proteomes" id="UP000011607">
    <property type="component" value="Unassembled WGS sequence"/>
</dbReference>
<comment type="caution">
    <text evidence="2">The sequence shown here is derived from an EMBL/GenBank/DDBJ whole genome shotgun (WGS) entry which is preliminary data.</text>
</comment>
<evidence type="ECO:0000313" key="3">
    <source>
        <dbReference type="Proteomes" id="UP000011607"/>
    </source>
</evidence>
<organism evidence="2 3">
    <name type="scientific">Halobiforma nitratireducens JCM 10879</name>
    <dbReference type="NCBI Taxonomy" id="1227454"/>
    <lineage>
        <taxon>Archaea</taxon>
        <taxon>Methanobacteriati</taxon>
        <taxon>Methanobacteriota</taxon>
        <taxon>Stenosarchaea group</taxon>
        <taxon>Halobacteria</taxon>
        <taxon>Halobacteriales</taxon>
        <taxon>Natrialbaceae</taxon>
        <taxon>Halobiforma</taxon>
    </lineage>
</organism>
<reference evidence="2 3" key="1">
    <citation type="journal article" date="2014" name="PLoS Genet.">
        <title>Phylogenetically driven sequencing of extremely halophilic archaea reveals strategies for static and dynamic osmo-response.</title>
        <authorList>
            <person name="Becker E.A."/>
            <person name="Seitzer P.M."/>
            <person name="Tritt A."/>
            <person name="Larsen D."/>
            <person name="Krusor M."/>
            <person name="Yao A.I."/>
            <person name="Wu D."/>
            <person name="Madern D."/>
            <person name="Eisen J.A."/>
            <person name="Darling A.E."/>
            <person name="Facciotti M.T."/>
        </authorList>
    </citation>
    <scope>NUCLEOTIDE SEQUENCE [LARGE SCALE GENOMIC DNA]</scope>
    <source>
        <strain evidence="2 3">JCM 10879</strain>
    </source>
</reference>
<dbReference type="eggNOG" id="arCOG13911">
    <property type="taxonomic scope" value="Archaea"/>
</dbReference>
<feature type="region of interest" description="Disordered" evidence="1">
    <location>
        <begin position="61"/>
        <end position="115"/>
    </location>
</feature>
<sequence length="210" mass="22831">MTLLAVATGGVMAAEQTDESQAIDFGEVETDIVEAETDTVEPDTDETVTEADETITIDRDEWEVESDESDGPDTLEINLVENDDDASESVEPTTIDLDEWDTQKKPIEEIGPDSFSFSGEIEPGESNMHGSFTWSEGDRIEIPIRWTPGDQDITVGIVDLDQGEGPGEVVSHGADTAEVTVPEDSDEWRVAIVNLDENTDTLSYSGSVET</sequence>
<name>M0LLI2_9EURY</name>
<dbReference type="EMBL" id="AOMA01000142">
    <property type="protein sequence ID" value="EMA33309.1"/>
    <property type="molecule type" value="Genomic_DNA"/>
</dbReference>
<feature type="compositionally biased region" description="Acidic residues" evidence="1">
    <location>
        <begin position="61"/>
        <end position="73"/>
    </location>
</feature>